<dbReference type="Pfam" id="PF20434">
    <property type="entry name" value="BD-FAE"/>
    <property type="match status" value="1"/>
</dbReference>
<dbReference type="PANTHER" id="PTHR48081">
    <property type="entry name" value="AB HYDROLASE SUPERFAMILY PROTEIN C4A8.06C"/>
    <property type="match status" value="1"/>
</dbReference>
<gene>
    <name evidence="3" type="ORF">AVDCRST_MAG90-2521</name>
</gene>
<dbReference type="InterPro" id="IPR029058">
    <property type="entry name" value="AB_hydrolase_fold"/>
</dbReference>
<dbReference type="PANTHER" id="PTHR48081:SF33">
    <property type="entry name" value="KYNURENINE FORMAMIDASE"/>
    <property type="match status" value="1"/>
</dbReference>
<dbReference type="EMBL" id="CADCUC010000508">
    <property type="protein sequence ID" value="CAA9352541.1"/>
    <property type="molecule type" value="Genomic_DNA"/>
</dbReference>
<proteinExistence type="predicted"/>
<name>A0A6J4M9Q1_9HYPH</name>
<dbReference type="Gene3D" id="3.40.50.1820">
    <property type="entry name" value="alpha/beta hydrolase"/>
    <property type="match status" value="1"/>
</dbReference>
<protein>
    <recommendedName>
        <fullName evidence="2">BD-FAE-like domain-containing protein</fullName>
    </recommendedName>
</protein>
<dbReference type="SUPFAM" id="SSF53474">
    <property type="entry name" value="alpha/beta-Hydrolases"/>
    <property type="match status" value="1"/>
</dbReference>
<evidence type="ECO:0000313" key="3">
    <source>
        <dbReference type="EMBL" id="CAA9352541.1"/>
    </source>
</evidence>
<organism evidence="3">
    <name type="scientific">uncultured Microvirga sp</name>
    <dbReference type="NCBI Taxonomy" id="412392"/>
    <lineage>
        <taxon>Bacteria</taxon>
        <taxon>Pseudomonadati</taxon>
        <taxon>Pseudomonadota</taxon>
        <taxon>Alphaproteobacteria</taxon>
        <taxon>Hyphomicrobiales</taxon>
        <taxon>Methylobacteriaceae</taxon>
        <taxon>Microvirga</taxon>
        <taxon>environmental samples</taxon>
    </lineage>
</organism>
<keyword evidence="1" id="KW-0378">Hydrolase</keyword>
<evidence type="ECO:0000259" key="2">
    <source>
        <dbReference type="Pfam" id="PF20434"/>
    </source>
</evidence>
<dbReference type="InterPro" id="IPR050300">
    <property type="entry name" value="GDXG_lipolytic_enzyme"/>
</dbReference>
<sequence length="377" mass="40015">MSASEARLVELAGRSDASDPAHALREALTGVMRGLAAAGGGPHEIEAMRWAAPDPAAFHPSRRAIELAYREVCGGFRPRPVLTTGAGPGLIVQARAVVGPASDEPVYRSFSLRELAREYSPRGQVPDMGAVFARWTRDGAVFRQDHTALDLAYGRSPTETLDLYRPQRPGRLPVWAFIHGGYWQASTKEQHAQFATGMLQAGFAVANIEYGLAPETSLAAIVAQIHAALRFLVDEAGALGIDPDQLHLAGHSAGAHLAAMAACDTNGPPIRSALLLAGLFDLEPLGHLPVGRLLGLSDPDAIRRLSPSNLRRPTGAQIWVAVGGRESAEFKRQSDEIARAWGTPAVLTVEDANHFDLLDGLIDGALLGHARALASGS</sequence>
<accession>A0A6J4M9Q1</accession>
<evidence type="ECO:0000256" key="1">
    <source>
        <dbReference type="ARBA" id="ARBA00022801"/>
    </source>
</evidence>
<dbReference type="InterPro" id="IPR049492">
    <property type="entry name" value="BD-FAE-like_dom"/>
</dbReference>
<reference evidence="3" key="1">
    <citation type="submission" date="2020-02" db="EMBL/GenBank/DDBJ databases">
        <authorList>
            <person name="Meier V. D."/>
        </authorList>
    </citation>
    <scope>NUCLEOTIDE SEQUENCE</scope>
    <source>
        <strain evidence="3">AVDCRST_MAG90</strain>
    </source>
</reference>
<feature type="domain" description="BD-FAE-like" evidence="2">
    <location>
        <begin position="161"/>
        <end position="266"/>
    </location>
</feature>
<dbReference type="GO" id="GO:0016787">
    <property type="term" value="F:hydrolase activity"/>
    <property type="evidence" value="ECO:0007669"/>
    <property type="project" value="UniProtKB-KW"/>
</dbReference>
<dbReference type="AlphaFoldDB" id="A0A6J4M9Q1"/>